<dbReference type="EC" id="3.1.1.61" evidence="5"/>
<dbReference type="PANTHER" id="PTHR42872:SF6">
    <property type="entry name" value="PROTEIN-GLUTAMATE METHYLESTERASE_PROTEIN-GLUTAMINE GLUTAMINASE"/>
    <property type="match status" value="1"/>
</dbReference>
<keyword evidence="10" id="KW-0808">Transferase</keyword>
<dbReference type="InterPro" id="IPR011006">
    <property type="entry name" value="CheY-like_superfamily"/>
</dbReference>
<keyword evidence="1 5" id="KW-0963">Cytoplasm</keyword>
<dbReference type="InterPro" id="IPR008248">
    <property type="entry name" value="CheB-like"/>
</dbReference>
<dbReference type="EMBL" id="JABEQM010000001">
    <property type="protein sequence ID" value="MBB2200306.1"/>
    <property type="molecule type" value="Genomic_DNA"/>
</dbReference>
<dbReference type="SMART" id="SM00448">
    <property type="entry name" value="REC"/>
    <property type="match status" value="1"/>
</dbReference>
<dbReference type="Pfam" id="PF01339">
    <property type="entry name" value="CheB_methylest"/>
    <property type="match status" value="1"/>
</dbReference>
<dbReference type="CDD" id="cd16432">
    <property type="entry name" value="CheB_Rec"/>
    <property type="match status" value="1"/>
</dbReference>
<dbReference type="RefSeq" id="WP_182953506.1">
    <property type="nucleotide sequence ID" value="NZ_JABEQM010000001.1"/>
</dbReference>
<dbReference type="GO" id="GO:0008984">
    <property type="term" value="F:protein-glutamate methylesterase activity"/>
    <property type="evidence" value="ECO:0007669"/>
    <property type="project" value="UniProtKB-UniRule"/>
</dbReference>
<dbReference type="CDD" id="cd17541">
    <property type="entry name" value="REC_CheB-like"/>
    <property type="match status" value="1"/>
</dbReference>
<evidence type="ECO:0000256" key="2">
    <source>
        <dbReference type="ARBA" id="ARBA00022500"/>
    </source>
</evidence>
<dbReference type="GO" id="GO:0006935">
    <property type="term" value="P:chemotaxis"/>
    <property type="evidence" value="ECO:0007669"/>
    <property type="project" value="UniProtKB-UniRule"/>
</dbReference>
<name>A0A7W4PMZ2_9PROT</name>
<keyword evidence="5 7" id="KW-0597">Phosphoprotein</keyword>
<dbReference type="Pfam" id="PF00072">
    <property type="entry name" value="Response_reg"/>
    <property type="match status" value="1"/>
</dbReference>
<feature type="active site" evidence="5 6">
    <location>
        <position position="293"/>
    </location>
</feature>
<dbReference type="GO" id="GO:0008168">
    <property type="term" value="F:methyltransferase activity"/>
    <property type="evidence" value="ECO:0007669"/>
    <property type="project" value="UniProtKB-KW"/>
</dbReference>
<comment type="domain">
    <text evidence="5">Contains a C-terminal catalytic domain, and an N-terminal region which modulates catalytic activity.</text>
</comment>
<dbReference type="EC" id="3.5.1.44" evidence="5"/>
<dbReference type="InterPro" id="IPR035909">
    <property type="entry name" value="CheB_C"/>
</dbReference>
<evidence type="ECO:0000256" key="1">
    <source>
        <dbReference type="ARBA" id="ARBA00022490"/>
    </source>
</evidence>
<organism evidence="10 11">
    <name type="scientific">Gluconacetobacter tumulisoli</name>
    <dbReference type="NCBI Taxonomy" id="1286189"/>
    <lineage>
        <taxon>Bacteria</taxon>
        <taxon>Pseudomonadati</taxon>
        <taxon>Pseudomonadota</taxon>
        <taxon>Alphaproteobacteria</taxon>
        <taxon>Acetobacterales</taxon>
        <taxon>Acetobacteraceae</taxon>
        <taxon>Gluconacetobacter</taxon>
    </lineage>
</organism>
<evidence type="ECO:0000313" key="11">
    <source>
        <dbReference type="Proteomes" id="UP000578030"/>
    </source>
</evidence>
<dbReference type="NCBIfam" id="NF001965">
    <property type="entry name" value="PRK00742.1"/>
    <property type="match status" value="1"/>
</dbReference>
<evidence type="ECO:0000259" key="8">
    <source>
        <dbReference type="PROSITE" id="PS50110"/>
    </source>
</evidence>
<dbReference type="SUPFAM" id="SSF52738">
    <property type="entry name" value="Methylesterase CheB, C-terminal domain"/>
    <property type="match status" value="1"/>
</dbReference>
<dbReference type="AlphaFoldDB" id="A0A7W4PMZ2"/>
<comment type="subcellular location">
    <subcellularLocation>
        <location evidence="5">Cytoplasm</location>
    </subcellularLocation>
</comment>
<keyword evidence="11" id="KW-1185">Reference proteome</keyword>
<feature type="modified residue" description="4-aspartylphosphate" evidence="5 7">
    <location>
        <position position="63"/>
    </location>
</feature>
<proteinExistence type="inferred from homology"/>
<dbReference type="InterPro" id="IPR000673">
    <property type="entry name" value="Sig_transdc_resp-reg_Me-estase"/>
</dbReference>
<comment type="PTM">
    <text evidence="5">Phosphorylated by CheA. Phosphorylation of the N-terminal regulatory domain activates the methylesterase activity.</text>
</comment>
<dbReference type="GO" id="GO:0050568">
    <property type="term" value="F:protein-glutamine glutaminase activity"/>
    <property type="evidence" value="ECO:0007669"/>
    <property type="project" value="UniProtKB-UniRule"/>
</dbReference>
<reference evidence="10 11" key="1">
    <citation type="submission" date="2020-04" db="EMBL/GenBank/DDBJ databases">
        <title>Description of novel Gluconacetobacter.</title>
        <authorList>
            <person name="Sombolestani A."/>
        </authorList>
    </citation>
    <scope>NUCLEOTIDE SEQUENCE [LARGE SCALE GENOMIC DNA]</scope>
    <source>
        <strain evidence="10 11">LMG 27802</strain>
    </source>
</reference>
<dbReference type="PROSITE" id="PS50110">
    <property type="entry name" value="RESPONSE_REGULATORY"/>
    <property type="match status" value="1"/>
</dbReference>
<evidence type="ECO:0000256" key="5">
    <source>
        <dbReference type="HAMAP-Rule" id="MF_00099"/>
    </source>
</evidence>
<dbReference type="PROSITE" id="PS50122">
    <property type="entry name" value="CHEB"/>
    <property type="match status" value="1"/>
</dbReference>
<evidence type="ECO:0000256" key="6">
    <source>
        <dbReference type="PROSITE-ProRule" id="PRU00050"/>
    </source>
</evidence>
<dbReference type="Gene3D" id="3.40.50.2300">
    <property type="match status" value="1"/>
</dbReference>
<evidence type="ECO:0000256" key="4">
    <source>
        <dbReference type="ARBA" id="ARBA00048267"/>
    </source>
</evidence>
<sequence length="367" mass="38029">MSGSFQSSRRARVLVVEDSAVVRQVLVRLVRDDPRLELAEAVETAEEALRLVPVLRPDVISMDVRLPGMDGLEATRRIMANCPTPIVIVSDASTDPALQVSMNALRSGALSVVEKPAGWLSGPAGGTAIATQLYIMSQVPVIRRRLSAGLPVTPAPVPVPRGLRPRVLAMAASTGGPPAFSQILGALPASFPWPIVLVQHMGAAFMDGFAAWLDTQTPLSVALARQGERLRPGHVHVAPGDMHLLVGPGDEVRLSHGPAVGGQRPSASALFSSLARVAGTDSVGVLLTGMGEDGASGLADLRHAGGYTIAEDRSTSIVHGMPGAAERMGAVCVSLPQGAIASHLLGIAGAPHFAPAEWAPVLEGPMP</sequence>
<dbReference type="PANTHER" id="PTHR42872">
    <property type="entry name" value="PROTEIN-GLUTAMATE METHYLESTERASE/PROTEIN-GLUTAMINE GLUTAMINASE"/>
    <property type="match status" value="1"/>
</dbReference>
<dbReference type="Gene3D" id="3.40.50.180">
    <property type="entry name" value="Methylesterase CheB, C-terminal domain"/>
    <property type="match status" value="1"/>
</dbReference>
<comment type="catalytic activity">
    <reaction evidence="5">
        <text>L-glutaminyl-[protein] + H2O = L-glutamyl-[protein] + NH4(+)</text>
        <dbReference type="Rhea" id="RHEA:16441"/>
        <dbReference type="Rhea" id="RHEA-COMP:10207"/>
        <dbReference type="Rhea" id="RHEA-COMP:10208"/>
        <dbReference type="ChEBI" id="CHEBI:15377"/>
        <dbReference type="ChEBI" id="CHEBI:28938"/>
        <dbReference type="ChEBI" id="CHEBI:29973"/>
        <dbReference type="ChEBI" id="CHEBI:30011"/>
        <dbReference type="EC" id="3.5.1.44"/>
    </reaction>
</comment>
<dbReference type="HAMAP" id="MF_00099">
    <property type="entry name" value="CheB_chemtxs"/>
    <property type="match status" value="1"/>
</dbReference>
<keyword evidence="2 5" id="KW-0145">Chemotaxis</keyword>
<dbReference type="GO" id="GO:0005737">
    <property type="term" value="C:cytoplasm"/>
    <property type="evidence" value="ECO:0007669"/>
    <property type="project" value="UniProtKB-SubCell"/>
</dbReference>
<feature type="active site" evidence="5 6">
    <location>
        <position position="200"/>
    </location>
</feature>
<accession>A0A7W4PMZ2</accession>
<comment type="similarity">
    <text evidence="5">Belongs to the CheB family.</text>
</comment>
<dbReference type="SUPFAM" id="SSF52172">
    <property type="entry name" value="CheY-like"/>
    <property type="match status" value="1"/>
</dbReference>
<dbReference type="InterPro" id="IPR001789">
    <property type="entry name" value="Sig_transdc_resp-reg_receiver"/>
</dbReference>
<keyword evidence="3 5" id="KW-0378">Hydrolase</keyword>
<gene>
    <name evidence="5 10" type="primary">cheB</name>
    <name evidence="10" type="ORF">HLH28_01700</name>
</gene>
<dbReference type="PIRSF" id="PIRSF000876">
    <property type="entry name" value="RR_chemtxs_CheB"/>
    <property type="match status" value="1"/>
</dbReference>
<dbReference type="Proteomes" id="UP000578030">
    <property type="component" value="Unassembled WGS sequence"/>
</dbReference>
<keyword evidence="10" id="KW-0489">Methyltransferase</keyword>
<comment type="caution">
    <text evidence="10">The sequence shown here is derived from an EMBL/GenBank/DDBJ whole genome shotgun (WGS) entry which is preliminary data.</text>
</comment>
<protein>
    <recommendedName>
        <fullName evidence="5">Protein-glutamate methylesterase/protein-glutamine glutaminase</fullName>
        <ecNumber evidence="5">3.1.1.61</ecNumber>
        <ecNumber evidence="5">3.5.1.44</ecNumber>
    </recommendedName>
</protein>
<feature type="domain" description="Response regulatory" evidence="8">
    <location>
        <begin position="12"/>
        <end position="130"/>
    </location>
</feature>
<feature type="active site" evidence="5 6">
    <location>
        <position position="173"/>
    </location>
</feature>
<dbReference type="GO" id="GO:0032259">
    <property type="term" value="P:methylation"/>
    <property type="evidence" value="ECO:0007669"/>
    <property type="project" value="UniProtKB-KW"/>
</dbReference>
<dbReference type="GO" id="GO:0000156">
    <property type="term" value="F:phosphorelay response regulator activity"/>
    <property type="evidence" value="ECO:0007669"/>
    <property type="project" value="InterPro"/>
</dbReference>
<comment type="function">
    <text evidence="5">Involved in chemotaxis. Part of a chemotaxis signal transduction system that modulates chemotaxis in response to various stimuli. Catalyzes the demethylation of specific methylglutamate residues introduced into the chemoreceptors (methyl-accepting chemotaxis proteins or MCP) by CheR. Also mediates the irreversible deamidation of specific glutamine residues to glutamic acid.</text>
</comment>
<feature type="domain" description="CheB-type methylesterase" evidence="9">
    <location>
        <begin position="158"/>
        <end position="351"/>
    </location>
</feature>
<evidence type="ECO:0000259" key="9">
    <source>
        <dbReference type="PROSITE" id="PS50122"/>
    </source>
</evidence>
<evidence type="ECO:0000313" key="10">
    <source>
        <dbReference type="EMBL" id="MBB2200306.1"/>
    </source>
</evidence>
<comment type="catalytic activity">
    <reaction evidence="4 5">
        <text>[protein]-L-glutamate 5-O-methyl ester + H2O = L-glutamyl-[protein] + methanol + H(+)</text>
        <dbReference type="Rhea" id="RHEA:23236"/>
        <dbReference type="Rhea" id="RHEA-COMP:10208"/>
        <dbReference type="Rhea" id="RHEA-COMP:10311"/>
        <dbReference type="ChEBI" id="CHEBI:15377"/>
        <dbReference type="ChEBI" id="CHEBI:15378"/>
        <dbReference type="ChEBI" id="CHEBI:17790"/>
        <dbReference type="ChEBI" id="CHEBI:29973"/>
        <dbReference type="ChEBI" id="CHEBI:82795"/>
        <dbReference type="EC" id="3.1.1.61"/>
    </reaction>
</comment>
<evidence type="ECO:0000256" key="7">
    <source>
        <dbReference type="PROSITE-ProRule" id="PRU00169"/>
    </source>
</evidence>
<evidence type="ECO:0000256" key="3">
    <source>
        <dbReference type="ARBA" id="ARBA00022801"/>
    </source>
</evidence>